<organism evidence="2 3">
    <name type="scientific">Brassica cretica</name>
    <name type="common">Mustard</name>
    <dbReference type="NCBI Taxonomy" id="69181"/>
    <lineage>
        <taxon>Eukaryota</taxon>
        <taxon>Viridiplantae</taxon>
        <taxon>Streptophyta</taxon>
        <taxon>Embryophyta</taxon>
        <taxon>Tracheophyta</taxon>
        <taxon>Spermatophyta</taxon>
        <taxon>Magnoliopsida</taxon>
        <taxon>eudicotyledons</taxon>
        <taxon>Gunneridae</taxon>
        <taxon>Pentapetalae</taxon>
        <taxon>rosids</taxon>
        <taxon>malvids</taxon>
        <taxon>Brassicales</taxon>
        <taxon>Brassicaceae</taxon>
        <taxon>Brassiceae</taxon>
        <taxon>Brassica</taxon>
    </lineage>
</organism>
<proteinExistence type="predicted"/>
<sequence>MRSQDLRENLRAPPRPLGPCTTSGSPAHLFGHSSNLRVAKNDLLALTKYPGPGQPLYLKVDLGPFPGSSDS</sequence>
<feature type="region of interest" description="Disordered" evidence="1">
    <location>
        <begin position="1"/>
        <end position="25"/>
    </location>
</feature>
<comment type="caution">
    <text evidence="2">The sequence shown here is derived from an EMBL/GenBank/DDBJ whole genome shotgun (WGS) entry which is preliminary data.</text>
</comment>
<evidence type="ECO:0000256" key="1">
    <source>
        <dbReference type="SAM" id="MobiDB-lite"/>
    </source>
</evidence>
<evidence type="ECO:0000313" key="3">
    <source>
        <dbReference type="Proteomes" id="UP000266723"/>
    </source>
</evidence>
<reference evidence="2 3" key="1">
    <citation type="journal article" date="2020" name="BMC Genomics">
        <title>Intraspecific diversification of the crop wild relative Brassica cretica Lam. using demographic model selection.</title>
        <authorList>
            <person name="Kioukis A."/>
            <person name="Michalopoulou V.A."/>
            <person name="Briers L."/>
            <person name="Pirintsos S."/>
            <person name="Studholme D.J."/>
            <person name="Pavlidis P."/>
            <person name="Sarris P.F."/>
        </authorList>
    </citation>
    <scope>NUCLEOTIDE SEQUENCE [LARGE SCALE GENOMIC DNA]</scope>
    <source>
        <strain evidence="3">cv. PFS-1207/04</strain>
    </source>
</reference>
<dbReference type="Proteomes" id="UP000266723">
    <property type="component" value="Unassembled WGS sequence"/>
</dbReference>
<keyword evidence="3" id="KW-1185">Reference proteome</keyword>
<protein>
    <submittedName>
        <fullName evidence="2">Uncharacterized protein</fullName>
    </submittedName>
</protein>
<evidence type="ECO:0000313" key="2">
    <source>
        <dbReference type="EMBL" id="KAF3545267.1"/>
    </source>
</evidence>
<gene>
    <name evidence="2" type="ORF">DY000_02007150</name>
</gene>
<name>A0ABQ7C252_BRACR</name>
<accession>A0ABQ7C252</accession>
<dbReference type="EMBL" id="QGKV02000832">
    <property type="protein sequence ID" value="KAF3545267.1"/>
    <property type="molecule type" value="Genomic_DNA"/>
</dbReference>
<feature type="compositionally biased region" description="Basic and acidic residues" evidence="1">
    <location>
        <begin position="1"/>
        <end position="10"/>
    </location>
</feature>